<feature type="region of interest" description="Disordered" evidence="1">
    <location>
        <begin position="560"/>
        <end position="594"/>
    </location>
</feature>
<evidence type="ECO:0000256" key="1">
    <source>
        <dbReference type="SAM" id="MobiDB-lite"/>
    </source>
</evidence>
<feature type="compositionally biased region" description="Low complexity" evidence="1">
    <location>
        <begin position="341"/>
        <end position="353"/>
    </location>
</feature>
<dbReference type="EMBL" id="KV426444">
    <property type="protein sequence ID" value="KZV80832.1"/>
    <property type="molecule type" value="Genomic_DNA"/>
</dbReference>
<keyword evidence="4" id="KW-1185">Reference proteome</keyword>
<evidence type="ECO:0000313" key="3">
    <source>
        <dbReference type="EMBL" id="KZV80832.1"/>
    </source>
</evidence>
<feature type="region of interest" description="Disordered" evidence="1">
    <location>
        <begin position="24"/>
        <end position="44"/>
    </location>
</feature>
<sequence length="646" mass="69682">MNHMDLWGSSSPAQAPAHNLHSADSLFSTPRLGGPDSRSTHTTRGIPFDANNVFGPAPHTQIQPSLSQMQLASQSMIRPATQAVCNHMPSCPTVDQHMRRLEDYIAELEVAVQRKDADIKQKDALLAAFQPRMDRLVEAIDALASGAGPARRSGHGPKSASDYPMITYWNKSQWTEEHRRLQRVPKVGGEKKSKAPKEQPWIQYENGDVVSLERLAALRKAIRAGWFAIRQEGKLAATWTGHGDDVLKKFRDSIYDEFPEMELCANHWKLEVLCSAHYPSWYGNYGQSDSSASVIVKEEHDDEDALEQAMDDATPAPTLPTKRGRVDSTVQGESSKRHKTSTSSSSKPASLSSVQRPASAAARFPSDRDHVAPATARSAALAPIPPRPAVPRDSSLESSGSSLESSGRTTADADADHPKQHLSSAQKPSFVLNKARVTRINPLSSYTGIGSEHMEKGPSNPNVVLLSELVTLSDTGTTTLMPTSPAPSGAPLPARTPSPVTQPSTSSTSNTDKEARVETPPLPLPLPIPPTRSLSASTAAPTLASKLSATALQLRTDPLSLPGVSDASSSKKRVSKGTTASSKDDKVASKPPKNAVRADLLCKSEWLQNVAAPGALESEFRAYWDALSVAEREKWNAESIKKKNKG</sequence>
<feature type="compositionally biased region" description="Low complexity" evidence="1">
    <location>
        <begin position="396"/>
        <end position="407"/>
    </location>
</feature>
<protein>
    <submittedName>
        <fullName evidence="2">Uncharacterized protein</fullName>
    </submittedName>
</protein>
<proteinExistence type="predicted"/>
<name>A0A165AUA1_EXIGL</name>
<dbReference type="EMBL" id="KV426623">
    <property type="protein sequence ID" value="KZV79420.1"/>
    <property type="molecule type" value="Genomic_DNA"/>
</dbReference>
<feature type="compositionally biased region" description="Acidic residues" evidence="1">
    <location>
        <begin position="300"/>
        <end position="310"/>
    </location>
</feature>
<dbReference type="Proteomes" id="UP000077266">
    <property type="component" value="Unassembled WGS sequence"/>
</dbReference>
<feature type="compositionally biased region" description="Pro residues" evidence="1">
    <location>
        <begin position="484"/>
        <end position="496"/>
    </location>
</feature>
<feature type="region of interest" description="Disordered" evidence="1">
    <location>
        <begin position="476"/>
        <end position="539"/>
    </location>
</feature>
<accession>A0A165AUA1</accession>
<evidence type="ECO:0000313" key="2">
    <source>
        <dbReference type="EMBL" id="KZV79420.1"/>
    </source>
</evidence>
<dbReference type="OrthoDB" id="3235325at2759"/>
<organism evidence="2 4">
    <name type="scientific">Exidia glandulosa HHB12029</name>
    <dbReference type="NCBI Taxonomy" id="1314781"/>
    <lineage>
        <taxon>Eukaryota</taxon>
        <taxon>Fungi</taxon>
        <taxon>Dikarya</taxon>
        <taxon>Basidiomycota</taxon>
        <taxon>Agaricomycotina</taxon>
        <taxon>Agaricomycetes</taxon>
        <taxon>Auriculariales</taxon>
        <taxon>Exidiaceae</taxon>
        <taxon>Exidia</taxon>
    </lineage>
</organism>
<feature type="compositionally biased region" description="Pro residues" evidence="1">
    <location>
        <begin position="520"/>
        <end position="530"/>
    </location>
</feature>
<gene>
    <name evidence="3" type="ORF">EXIGLDRAFT_704700</name>
    <name evidence="2" type="ORF">EXIGLDRAFT_707131</name>
</gene>
<evidence type="ECO:0000313" key="4">
    <source>
        <dbReference type="Proteomes" id="UP000077266"/>
    </source>
</evidence>
<feature type="compositionally biased region" description="Low complexity" evidence="1">
    <location>
        <begin position="372"/>
        <end position="382"/>
    </location>
</feature>
<dbReference type="STRING" id="1314781.A0A165AUA1"/>
<feature type="compositionally biased region" description="Low complexity" evidence="1">
    <location>
        <begin position="497"/>
        <end position="510"/>
    </location>
</feature>
<reference evidence="2 4" key="1">
    <citation type="journal article" date="2016" name="Mol. Biol. Evol.">
        <title>Comparative Genomics of Early-Diverging Mushroom-Forming Fungi Provides Insights into the Origins of Lignocellulose Decay Capabilities.</title>
        <authorList>
            <person name="Nagy L.G."/>
            <person name="Riley R."/>
            <person name="Tritt A."/>
            <person name="Adam C."/>
            <person name="Daum C."/>
            <person name="Floudas D."/>
            <person name="Sun H."/>
            <person name="Yadav J.S."/>
            <person name="Pangilinan J."/>
            <person name="Larsson K.H."/>
            <person name="Matsuura K."/>
            <person name="Barry K."/>
            <person name="Labutti K."/>
            <person name="Kuo R."/>
            <person name="Ohm R.A."/>
            <person name="Bhattacharya S.S."/>
            <person name="Shirouzu T."/>
            <person name="Yoshinaga Y."/>
            <person name="Martin F.M."/>
            <person name="Grigoriev I.V."/>
            <person name="Hibbett D.S."/>
        </authorList>
    </citation>
    <scope>NUCLEOTIDE SEQUENCE [LARGE SCALE GENOMIC DNA]</scope>
    <source>
        <strain evidence="2 4">HHB12029</strain>
    </source>
</reference>
<dbReference type="AlphaFoldDB" id="A0A165AUA1"/>
<feature type="region of interest" description="Disordered" evidence="1">
    <location>
        <begin position="298"/>
        <end position="430"/>
    </location>
</feature>